<dbReference type="InterPro" id="IPR018062">
    <property type="entry name" value="HTH_AraC-typ_CS"/>
</dbReference>
<dbReference type="Proteomes" id="UP001466893">
    <property type="component" value="Chromosome"/>
</dbReference>
<keyword evidence="2" id="KW-0238">DNA-binding</keyword>
<organism evidence="5 6">
    <name type="scientific">Kosakonia calanthes</name>
    <dbReference type="NCBI Taxonomy" id="3139408"/>
    <lineage>
        <taxon>Bacteria</taxon>
        <taxon>Pseudomonadati</taxon>
        <taxon>Pseudomonadota</taxon>
        <taxon>Gammaproteobacteria</taxon>
        <taxon>Enterobacterales</taxon>
        <taxon>Enterobacteriaceae</taxon>
        <taxon>Kosakonia</taxon>
    </lineage>
</organism>
<dbReference type="PANTHER" id="PTHR46796">
    <property type="entry name" value="HTH-TYPE TRANSCRIPTIONAL ACTIVATOR RHAS-RELATED"/>
    <property type="match status" value="1"/>
</dbReference>
<evidence type="ECO:0000256" key="3">
    <source>
        <dbReference type="ARBA" id="ARBA00023163"/>
    </source>
</evidence>
<feature type="domain" description="HTH araC/xylS-type" evidence="4">
    <location>
        <begin position="186"/>
        <end position="283"/>
    </location>
</feature>
<keyword evidence="1" id="KW-0805">Transcription regulation</keyword>
<evidence type="ECO:0000313" key="5">
    <source>
        <dbReference type="EMBL" id="WZV97207.1"/>
    </source>
</evidence>
<dbReference type="SMART" id="SM00342">
    <property type="entry name" value="HTH_ARAC"/>
    <property type="match status" value="1"/>
</dbReference>
<proteinExistence type="predicted"/>
<dbReference type="Pfam" id="PF12833">
    <property type="entry name" value="HTH_18"/>
    <property type="match status" value="1"/>
</dbReference>
<dbReference type="InterPro" id="IPR018060">
    <property type="entry name" value="HTH_AraC"/>
</dbReference>
<dbReference type="InterPro" id="IPR009057">
    <property type="entry name" value="Homeodomain-like_sf"/>
</dbReference>
<name>A0ABZ3B252_9ENTR</name>
<keyword evidence="3" id="KW-0804">Transcription</keyword>
<dbReference type="InterPro" id="IPR050204">
    <property type="entry name" value="AraC_XylS_family_regulators"/>
</dbReference>
<dbReference type="SUPFAM" id="SSF46689">
    <property type="entry name" value="Homeodomain-like"/>
    <property type="match status" value="2"/>
</dbReference>
<reference evidence="5 6" key="1">
    <citation type="submission" date="2024-04" db="EMBL/GenBank/DDBJ databases">
        <title>Kosakonia calanthae sp. nov., a halophilic bacterium isolated from leaves of Calanthe tiplacata.</title>
        <authorList>
            <person name="Wu P."/>
        </authorList>
    </citation>
    <scope>NUCLEOTIDE SEQUENCE [LARGE SCALE GENOMIC DNA]</scope>
    <source>
        <strain evidence="5 6">BYX6</strain>
    </source>
</reference>
<keyword evidence="6" id="KW-1185">Reference proteome</keyword>
<evidence type="ECO:0000259" key="4">
    <source>
        <dbReference type="PROSITE" id="PS01124"/>
    </source>
</evidence>
<evidence type="ECO:0000256" key="2">
    <source>
        <dbReference type="ARBA" id="ARBA00023125"/>
    </source>
</evidence>
<dbReference type="Gene3D" id="1.10.10.60">
    <property type="entry name" value="Homeodomain-like"/>
    <property type="match status" value="1"/>
</dbReference>
<dbReference type="PROSITE" id="PS01124">
    <property type="entry name" value="HTH_ARAC_FAMILY_2"/>
    <property type="match status" value="1"/>
</dbReference>
<evidence type="ECO:0000313" key="6">
    <source>
        <dbReference type="Proteomes" id="UP001466893"/>
    </source>
</evidence>
<dbReference type="PANTHER" id="PTHR46796:SF6">
    <property type="entry name" value="ARAC SUBFAMILY"/>
    <property type="match status" value="1"/>
</dbReference>
<gene>
    <name evidence="5" type="ORF">AAEY27_16250</name>
</gene>
<evidence type="ECO:0000256" key="1">
    <source>
        <dbReference type="ARBA" id="ARBA00023015"/>
    </source>
</evidence>
<sequence length="289" mass="32319">MNQRTMPGMRCRVLSPRIRLTAICTTLSNDKVVRGDFPAHFSLVLMREGAGTFQLNQQKVQQFGANTLLISCSAVSCSGFDFFPRNHFYDLLIVDFEPALLNTLYAAALPLPEEGGRVFSAALNHALQEQLRQILLAWNDESALGTLRLESLALGALWEALRGVDLFAASPAPTRELQSRDRRRLIAARDYVREHATQVQSMGEIAQICGLSLMALKRGFPAMFGITLWNYVIQRRLEHARHLLGDRLSLQEVAVQSGFSHASHLNRFFRQQFGMTPGAYRKNHAPPAG</sequence>
<protein>
    <submittedName>
        <fullName evidence="5">AraC family transcriptional regulator</fullName>
    </submittedName>
</protein>
<accession>A0ABZ3B252</accession>
<dbReference type="EMBL" id="CP151800">
    <property type="protein sequence ID" value="WZV97207.1"/>
    <property type="molecule type" value="Genomic_DNA"/>
</dbReference>
<dbReference type="RefSeq" id="WP_342321767.1">
    <property type="nucleotide sequence ID" value="NZ_CP151800.1"/>
</dbReference>
<dbReference type="PROSITE" id="PS00041">
    <property type="entry name" value="HTH_ARAC_FAMILY_1"/>
    <property type="match status" value="1"/>
</dbReference>